<name>A0A915VK88_9BACT</name>
<dbReference type="EMBL" id="AP026867">
    <property type="protein sequence ID" value="BDS09536.1"/>
    <property type="molecule type" value="Genomic_DNA"/>
</dbReference>
<reference evidence="3" key="1">
    <citation type="submission" date="2022-09" db="EMBL/GenBank/DDBJ databases">
        <title>Aureispira anguillicida sp. nov., isolated from Leptocephalus of Japanese eel Anguilla japonica.</title>
        <authorList>
            <person name="Yuasa K."/>
            <person name="Mekata T."/>
            <person name="Ikunari K."/>
        </authorList>
    </citation>
    <scope>NUCLEOTIDE SEQUENCE</scope>
    <source>
        <strain evidence="3">EL160426</strain>
    </source>
</reference>
<keyword evidence="2" id="KW-1133">Transmembrane helix</keyword>
<keyword evidence="2" id="KW-0472">Membrane</keyword>
<dbReference type="RefSeq" id="WP_264790918.1">
    <property type="nucleotide sequence ID" value="NZ_AP026867.1"/>
</dbReference>
<proteinExistence type="predicted"/>
<keyword evidence="4" id="KW-1185">Reference proteome</keyword>
<feature type="transmembrane region" description="Helical" evidence="2">
    <location>
        <begin position="116"/>
        <end position="133"/>
    </location>
</feature>
<evidence type="ECO:0000313" key="4">
    <source>
        <dbReference type="Proteomes" id="UP001060919"/>
    </source>
</evidence>
<protein>
    <submittedName>
        <fullName evidence="3">Uncharacterized protein</fullName>
    </submittedName>
</protein>
<gene>
    <name evidence="3" type="ORF">AsAng_0002370</name>
</gene>
<evidence type="ECO:0000313" key="3">
    <source>
        <dbReference type="EMBL" id="BDS09536.1"/>
    </source>
</evidence>
<dbReference type="AlphaFoldDB" id="A0A915VK88"/>
<feature type="transmembrane region" description="Helical" evidence="2">
    <location>
        <begin position="89"/>
        <end position="109"/>
    </location>
</feature>
<feature type="region of interest" description="Disordered" evidence="1">
    <location>
        <begin position="1"/>
        <end position="24"/>
    </location>
</feature>
<feature type="compositionally biased region" description="Basic and acidic residues" evidence="1">
    <location>
        <begin position="1"/>
        <end position="12"/>
    </location>
</feature>
<evidence type="ECO:0000256" key="1">
    <source>
        <dbReference type="SAM" id="MobiDB-lite"/>
    </source>
</evidence>
<sequence length="134" mass="15624">MKKNPEQEKHEEEATEYESSMQLPYLNEKQPKLPEDYNATIQRLTAQLDQTSPTTTEGKTLFGTALAISFILIFVQIMEFLGYPKWMDWIHHILIFLEACIPFTVSFFLKNPKHATLIRLIGIIVLVIYLFTLF</sequence>
<dbReference type="KEGG" id="aup:AsAng_0002370"/>
<feature type="transmembrane region" description="Helical" evidence="2">
    <location>
        <begin position="61"/>
        <end position="83"/>
    </location>
</feature>
<evidence type="ECO:0000256" key="2">
    <source>
        <dbReference type="SAM" id="Phobius"/>
    </source>
</evidence>
<keyword evidence="2" id="KW-0812">Transmembrane</keyword>
<accession>A0A915VK88</accession>
<dbReference type="Proteomes" id="UP001060919">
    <property type="component" value="Chromosome"/>
</dbReference>
<organism evidence="3 4">
    <name type="scientific">Aureispira anguillae</name>
    <dbReference type="NCBI Taxonomy" id="2864201"/>
    <lineage>
        <taxon>Bacteria</taxon>
        <taxon>Pseudomonadati</taxon>
        <taxon>Bacteroidota</taxon>
        <taxon>Saprospiria</taxon>
        <taxon>Saprospirales</taxon>
        <taxon>Saprospiraceae</taxon>
        <taxon>Aureispira</taxon>
    </lineage>
</organism>